<evidence type="ECO:0000313" key="3">
    <source>
        <dbReference type="Proteomes" id="UP000019267"/>
    </source>
</evidence>
<dbReference type="AlphaFoldDB" id="W6A791"/>
<protein>
    <recommendedName>
        <fullName evidence="4">Transmembrane protein</fullName>
    </recommendedName>
</protein>
<dbReference type="HOGENOM" id="CLU_2289893_0_0_14"/>
<dbReference type="EMBL" id="CP006681">
    <property type="protein sequence ID" value="AHI53013.1"/>
    <property type="molecule type" value="Genomic_DNA"/>
</dbReference>
<sequence>MPIWYYIVSAILFAATLLIFYWLTLKYCEYKDFKITMWIIAPCFTIIGILIIVICLLVIKWALVSAIIISLTWGFLLGIMLGISYYKTRNRIQFNRRGDLL</sequence>
<accession>W6A791</accession>
<evidence type="ECO:0000313" key="2">
    <source>
        <dbReference type="EMBL" id="AHI53013.1"/>
    </source>
</evidence>
<dbReference type="Proteomes" id="UP000019267">
    <property type="component" value="Chromosome"/>
</dbReference>
<feature type="transmembrane region" description="Helical" evidence="1">
    <location>
        <begin position="65"/>
        <end position="86"/>
    </location>
</feature>
<gene>
    <name evidence="2" type="ORF">SCULI_v1c06720</name>
</gene>
<dbReference type="STRING" id="1276246.SCULI_v1c06720"/>
<evidence type="ECO:0000256" key="1">
    <source>
        <dbReference type="SAM" id="Phobius"/>
    </source>
</evidence>
<name>W6A791_9MOLU</name>
<dbReference type="KEGG" id="scq:SCULI_v1c06720"/>
<dbReference type="PATRIC" id="fig|1276246.3.peg.671"/>
<keyword evidence="1" id="KW-0812">Transmembrane</keyword>
<organism evidence="2 3">
    <name type="scientific">Spiroplasma culicicola AES-1</name>
    <dbReference type="NCBI Taxonomy" id="1276246"/>
    <lineage>
        <taxon>Bacteria</taxon>
        <taxon>Bacillati</taxon>
        <taxon>Mycoplasmatota</taxon>
        <taxon>Mollicutes</taxon>
        <taxon>Entomoplasmatales</taxon>
        <taxon>Spiroplasmataceae</taxon>
        <taxon>Spiroplasma</taxon>
    </lineage>
</organism>
<keyword evidence="1" id="KW-1133">Transmembrane helix</keyword>
<evidence type="ECO:0008006" key="4">
    <source>
        <dbReference type="Google" id="ProtNLM"/>
    </source>
</evidence>
<keyword evidence="3" id="KW-1185">Reference proteome</keyword>
<keyword evidence="1" id="KW-0472">Membrane</keyword>
<dbReference type="OrthoDB" id="9905343at2"/>
<proteinExistence type="predicted"/>
<reference evidence="2 3" key="1">
    <citation type="journal article" date="2014" name="Genome Biol. Evol.">
        <title>Molecular evolution of the substrate utilization strategies and putative virulence factors in mosquito-associated Spiroplasma species.</title>
        <authorList>
            <person name="Chang T.H."/>
            <person name="Lo W.S."/>
            <person name="Ku C."/>
            <person name="Chen L.L."/>
            <person name="Kuo C.H."/>
        </authorList>
    </citation>
    <scope>NUCLEOTIDE SEQUENCE [LARGE SCALE GENOMIC DNA]</scope>
    <source>
        <strain evidence="2">AES-1</strain>
    </source>
</reference>
<dbReference type="RefSeq" id="WP_025363245.1">
    <property type="nucleotide sequence ID" value="NZ_CP006681.1"/>
</dbReference>
<feature type="transmembrane region" description="Helical" evidence="1">
    <location>
        <begin position="35"/>
        <end position="59"/>
    </location>
</feature>
<feature type="transmembrane region" description="Helical" evidence="1">
    <location>
        <begin position="6"/>
        <end position="23"/>
    </location>
</feature>